<feature type="non-terminal residue" evidence="1">
    <location>
        <position position="1"/>
    </location>
</feature>
<evidence type="ECO:0000313" key="1">
    <source>
        <dbReference type="EMBL" id="KAH0883272.1"/>
    </source>
</evidence>
<proteinExistence type="predicted"/>
<dbReference type="Proteomes" id="UP000824890">
    <property type="component" value="Unassembled WGS sequence"/>
</dbReference>
<evidence type="ECO:0000313" key="2">
    <source>
        <dbReference type="Proteomes" id="UP000824890"/>
    </source>
</evidence>
<reference evidence="1 2" key="1">
    <citation type="submission" date="2021-05" db="EMBL/GenBank/DDBJ databases">
        <title>Genome Assembly of Synthetic Allotetraploid Brassica napus Reveals Homoeologous Exchanges between Subgenomes.</title>
        <authorList>
            <person name="Davis J.T."/>
        </authorList>
    </citation>
    <scope>NUCLEOTIDE SEQUENCE [LARGE SCALE GENOMIC DNA]</scope>
    <source>
        <strain evidence="2">cv. Da-Ae</strain>
        <tissue evidence="1">Seedling</tissue>
    </source>
</reference>
<protein>
    <submittedName>
        <fullName evidence="1">Uncharacterized protein</fullName>
    </submittedName>
</protein>
<organism evidence="1 2">
    <name type="scientific">Brassica napus</name>
    <name type="common">Rape</name>
    <dbReference type="NCBI Taxonomy" id="3708"/>
    <lineage>
        <taxon>Eukaryota</taxon>
        <taxon>Viridiplantae</taxon>
        <taxon>Streptophyta</taxon>
        <taxon>Embryophyta</taxon>
        <taxon>Tracheophyta</taxon>
        <taxon>Spermatophyta</taxon>
        <taxon>Magnoliopsida</taxon>
        <taxon>eudicotyledons</taxon>
        <taxon>Gunneridae</taxon>
        <taxon>Pentapetalae</taxon>
        <taxon>rosids</taxon>
        <taxon>malvids</taxon>
        <taxon>Brassicales</taxon>
        <taxon>Brassicaceae</taxon>
        <taxon>Brassiceae</taxon>
        <taxon>Brassica</taxon>
    </lineage>
</organism>
<name>A0ABQ7ZSP7_BRANA</name>
<sequence length="97" mass="11680">KEAEDLSRNLLDLKIVFGDRWFYRRRDCWGLNLEQRLWWKGKLRKYNPWQQSTCLNKRKKAPPVRRRLDVIGNMKYAGEAGIFKMEVSLLTRVLVVI</sequence>
<dbReference type="EMBL" id="JAGKQM010000014">
    <property type="protein sequence ID" value="KAH0883272.1"/>
    <property type="molecule type" value="Genomic_DNA"/>
</dbReference>
<keyword evidence="2" id="KW-1185">Reference proteome</keyword>
<accession>A0ABQ7ZSP7</accession>
<comment type="caution">
    <text evidence="1">The sequence shown here is derived from an EMBL/GenBank/DDBJ whole genome shotgun (WGS) entry which is preliminary data.</text>
</comment>
<gene>
    <name evidence="1" type="ORF">HID58_059368</name>
</gene>